<dbReference type="Proteomes" id="UP000095447">
    <property type="component" value="Unassembled WGS sequence"/>
</dbReference>
<accession>A0A174A8A9</accession>
<dbReference type="RefSeq" id="WP_055053208.1">
    <property type="nucleotide sequence ID" value="NZ_CYZA01000006.1"/>
</dbReference>
<evidence type="ECO:0000313" key="2">
    <source>
        <dbReference type="Proteomes" id="UP000095447"/>
    </source>
</evidence>
<organism evidence="1 2">
    <name type="scientific">Blautia obeum</name>
    <dbReference type="NCBI Taxonomy" id="40520"/>
    <lineage>
        <taxon>Bacteria</taxon>
        <taxon>Bacillati</taxon>
        <taxon>Bacillota</taxon>
        <taxon>Clostridia</taxon>
        <taxon>Lachnospirales</taxon>
        <taxon>Lachnospiraceae</taxon>
        <taxon>Blautia</taxon>
    </lineage>
</organism>
<sequence>MIGDYIKDPSCGLGKVIKLRPGNELVYFFKANDSLHDGAIEPGSCPDNHGWWFSSDNIKIMKCLPPLASLIERRQQWK</sequence>
<proteinExistence type="predicted"/>
<dbReference type="EMBL" id="CYZA01000006">
    <property type="protein sequence ID" value="CUN83618.1"/>
    <property type="molecule type" value="Genomic_DNA"/>
</dbReference>
<name>A0A174A8A9_9FIRM</name>
<dbReference type="AlphaFoldDB" id="A0A174A8A9"/>
<gene>
    <name evidence="1" type="ORF">ERS852395_01461</name>
</gene>
<evidence type="ECO:0000313" key="1">
    <source>
        <dbReference type="EMBL" id="CUN83618.1"/>
    </source>
</evidence>
<reference evidence="1 2" key="1">
    <citation type="submission" date="2015-09" db="EMBL/GenBank/DDBJ databases">
        <authorList>
            <consortium name="Pathogen Informatics"/>
        </authorList>
    </citation>
    <scope>NUCLEOTIDE SEQUENCE [LARGE SCALE GENOMIC DNA]</scope>
    <source>
        <strain evidence="1 2">2789STDY5608838</strain>
    </source>
</reference>
<protein>
    <submittedName>
        <fullName evidence="1">Uncharacterized protein</fullName>
    </submittedName>
</protein>